<keyword evidence="2" id="KW-0732">Signal</keyword>
<keyword evidence="1" id="KW-0175">Coiled coil</keyword>
<dbReference type="OrthoDB" id="331150at2759"/>
<reference evidence="4" key="4">
    <citation type="journal article" date="2015" name="PLoS ONE">
        <title>Comprehensive Evaluation of Toxoplasma gondii VEG and Neospora caninum LIV Genomes with Tachyzoite Stage Transcriptome and Proteome Defines Novel Transcript Features.</title>
        <authorList>
            <person name="Ramaprasad A."/>
            <person name="Mourier T."/>
            <person name="Naeem R."/>
            <person name="Malas T.B."/>
            <person name="Moussa E."/>
            <person name="Panigrahi A."/>
            <person name="Vermont S.J."/>
            <person name="Otto T.D."/>
            <person name="Wastling J."/>
            <person name="Pain A."/>
        </authorList>
    </citation>
    <scope>NUCLEOTIDE SEQUENCE</scope>
    <source>
        <strain evidence="4">Liverpool</strain>
    </source>
</reference>
<dbReference type="EMBL" id="FR823389">
    <property type="protein sequence ID" value="CBZ52929.1"/>
    <property type="molecule type" value="Genomic_DNA"/>
</dbReference>
<name>F0VGT5_NEOCL</name>
<dbReference type="eggNOG" id="ENOG502SZ6M">
    <property type="taxonomic scope" value="Eukaryota"/>
</dbReference>
<reference evidence="3" key="1">
    <citation type="submission" date="2011-02" db="EMBL/GenBank/DDBJ databases">
        <authorList>
            <person name="Aslett M."/>
        </authorList>
    </citation>
    <scope>NUCLEOTIDE SEQUENCE</scope>
    <source>
        <strain evidence="3">Liverpool</strain>
    </source>
</reference>
<feature type="chain" id="PRO_5007655143" evidence="2">
    <location>
        <begin position="25"/>
        <end position="261"/>
    </location>
</feature>
<sequence length="261" mass="28793">MGAPTSALFGIFLILFHCLTLCGALEQSGAQHMGQLPGVFGPSKANIALKLQPARKLRLSKSDLSSLLLDLRHEVKKQVAQLEEELAERARLRQRAKSTWSAHGAPIWIPSEGATSASQPPSPRMVRVRRITCHSSIRCGWRGYCLTTSGCGCKRAISTSTVTPALSPKRAAIRISMKQRTVLSFGYQHSLLFYGNSSLKIPFTCSRPFRLHVSCQLSLSLVPVPSDFMLDVNCRASYLSVSLSDMTREYQLGGRVHRYAM</sequence>
<reference evidence="5" key="3">
    <citation type="journal article" date="2012" name="PLoS Pathog.">
        <title>Comparative genomics of the apicomplexan parasites Toxoplasma gondii and Neospora caninum: Coccidia differing in host range and transmission strategy.</title>
        <authorList>
            <person name="Reid A.J."/>
            <person name="Vermont S.J."/>
            <person name="Cotton J.A."/>
            <person name="Harris D."/>
            <person name="Hill-Cawthorne G.A."/>
            <person name="Konen-Waisman S."/>
            <person name="Latham S.M."/>
            <person name="Mourier T."/>
            <person name="Norton R."/>
            <person name="Quail M.A."/>
            <person name="Sanders M."/>
            <person name="Shanmugam D."/>
            <person name="Sohal A."/>
            <person name="Wasmuth J.D."/>
            <person name="Brunk B."/>
            <person name="Grigg M.E."/>
            <person name="Howard J.C."/>
            <person name="Parkinson J."/>
            <person name="Roos D.S."/>
            <person name="Trees A.J."/>
            <person name="Berriman M."/>
            <person name="Pain A."/>
            <person name="Wastling J.M."/>
        </authorList>
    </citation>
    <scope>NUCLEOTIDE SEQUENCE [LARGE SCALE GENOMIC DNA]</scope>
    <source>
        <strain evidence="5">Liverpool</strain>
    </source>
</reference>
<evidence type="ECO:0000256" key="2">
    <source>
        <dbReference type="SAM" id="SignalP"/>
    </source>
</evidence>
<dbReference type="InParanoid" id="F0VGT5"/>
<dbReference type="AlphaFoldDB" id="F0VGT5"/>
<evidence type="ECO:0000313" key="5">
    <source>
        <dbReference type="Proteomes" id="UP000007494"/>
    </source>
</evidence>
<dbReference type="VEuPathDB" id="ToxoDB:NCLIV_027170"/>
<dbReference type="EMBL" id="LN714482">
    <property type="protein sequence ID" value="CEL66911.1"/>
    <property type="molecule type" value="Genomic_DNA"/>
</dbReference>
<reference evidence="3" key="2">
    <citation type="submission" date="2011-03" db="EMBL/GenBank/DDBJ databases">
        <title>Comparative genomics and transcriptomics of Neospora caninum and Toxoplasma gondii.</title>
        <authorList>
            <person name="Reid A.J."/>
            <person name="Sohal A."/>
            <person name="Harris D."/>
            <person name="Quail M."/>
            <person name="Sanders M."/>
            <person name="Berriman M."/>
            <person name="Wastling J.M."/>
            <person name="Pain A."/>
        </authorList>
    </citation>
    <scope>NUCLEOTIDE SEQUENCE</scope>
    <source>
        <strain evidence="3">Liverpool</strain>
    </source>
</reference>
<dbReference type="RefSeq" id="XP_003882961.1">
    <property type="nucleotide sequence ID" value="XM_003882912.1"/>
</dbReference>
<feature type="coiled-coil region" evidence="1">
    <location>
        <begin position="68"/>
        <end position="99"/>
    </location>
</feature>
<gene>
    <name evidence="4" type="ORF">BN1204_027170</name>
    <name evidence="3" type="ORF">NCLIV_027170</name>
</gene>
<protein>
    <submittedName>
        <fullName evidence="3">Uncharacterized protein</fullName>
    </submittedName>
</protein>
<dbReference type="Proteomes" id="UP000007494">
    <property type="component" value="Chromosome VIIb"/>
</dbReference>
<proteinExistence type="predicted"/>
<feature type="signal peptide" evidence="2">
    <location>
        <begin position="1"/>
        <end position="24"/>
    </location>
</feature>
<keyword evidence="5" id="KW-1185">Reference proteome</keyword>
<accession>F0VGT5</accession>
<organism evidence="3 5">
    <name type="scientific">Neospora caninum (strain Liverpool)</name>
    <dbReference type="NCBI Taxonomy" id="572307"/>
    <lineage>
        <taxon>Eukaryota</taxon>
        <taxon>Sar</taxon>
        <taxon>Alveolata</taxon>
        <taxon>Apicomplexa</taxon>
        <taxon>Conoidasida</taxon>
        <taxon>Coccidia</taxon>
        <taxon>Eucoccidiorida</taxon>
        <taxon>Eimeriorina</taxon>
        <taxon>Sarcocystidae</taxon>
        <taxon>Neospora</taxon>
    </lineage>
</organism>
<evidence type="ECO:0000313" key="4">
    <source>
        <dbReference type="EMBL" id="CEL66911.1"/>
    </source>
</evidence>
<dbReference type="GeneID" id="13442959"/>
<evidence type="ECO:0000313" key="3">
    <source>
        <dbReference type="EMBL" id="CBZ52929.1"/>
    </source>
</evidence>
<evidence type="ECO:0000256" key="1">
    <source>
        <dbReference type="SAM" id="Coils"/>
    </source>
</evidence>